<dbReference type="PANTHER" id="PTHR31683:SF208">
    <property type="entry name" value="PECTATE LYASE"/>
    <property type="match status" value="1"/>
</dbReference>
<proteinExistence type="inferred from homology"/>
<evidence type="ECO:0000259" key="3">
    <source>
        <dbReference type="SMART" id="SM00656"/>
    </source>
</evidence>
<keyword evidence="5" id="KW-1185">Reference proteome</keyword>
<sequence length="434" mass="48518">MEFGIKCFFFYVLLAGTAALSTAHIAFFDDYWQRKAEEARNETLSAYVSDPTSVVNHFNSAHLHQNSTRRGLAHRAKKEAACSATNPIDRCWRCHSDWINYRKTLAECVKGFGHSTVGGVRGKFYVVTDASDKDLVNPRPGTLRYGVTRDKPLWIVFGRDMVIRLQQELMINSYKTIDGRGANVHIAYGAGLTVQFVKHVIIHNLHIHDIKSASGGLIRDCETHWGFRTASDGDGVSVFGSSHVWLDHLSMSNCADGLIDVIQGSTAVTISNCHLTRHNDVMLLGASDSYSDDSKMQVTVAYNHFGRGLVQRMPRCRWGFFHVVNNDYTHWLMYAIGGSTHPTIISQGNRFVGPPNDAAKEVTHREKAGEAEWSGWNWRSENDLYKNGAFFVESGHTVSSKFSKIEFIKAKPGNSAGRLTRFSGFLNCYPGRPC</sequence>
<dbReference type="Pfam" id="PF00544">
    <property type="entry name" value="Pectate_lyase_4"/>
    <property type="match status" value="1"/>
</dbReference>
<dbReference type="InterPro" id="IPR045032">
    <property type="entry name" value="PEL"/>
</dbReference>
<evidence type="ECO:0000313" key="5">
    <source>
        <dbReference type="Proteomes" id="UP000734854"/>
    </source>
</evidence>
<evidence type="ECO:0000256" key="1">
    <source>
        <dbReference type="ARBA" id="ARBA00010980"/>
    </source>
</evidence>
<dbReference type="AlphaFoldDB" id="A0A8J5LH37"/>
<reference evidence="4 5" key="1">
    <citation type="submission" date="2020-08" db="EMBL/GenBank/DDBJ databases">
        <title>Plant Genome Project.</title>
        <authorList>
            <person name="Zhang R.-G."/>
        </authorList>
    </citation>
    <scope>NUCLEOTIDE SEQUENCE [LARGE SCALE GENOMIC DNA]</scope>
    <source>
        <tissue evidence="4">Rhizome</tissue>
    </source>
</reference>
<name>A0A8J5LH37_ZINOF</name>
<feature type="signal peptide" evidence="2">
    <location>
        <begin position="1"/>
        <end position="19"/>
    </location>
</feature>
<keyword evidence="2" id="KW-0732">Signal</keyword>
<dbReference type="GO" id="GO:0030570">
    <property type="term" value="F:pectate lyase activity"/>
    <property type="evidence" value="ECO:0007669"/>
    <property type="project" value="InterPro"/>
</dbReference>
<dbReference type="InterPro" id="IPR002022">
    <property type="entry name" value="Pec_lyase"/>
</dbReference>
<protein>
    <recommendedName>
        <fullName evidence="3">Pectate lyase domain-containing protein</fullName>
    </recommendedName>
</protein>
<comment type="similarity">
    <text evidence="1">Belongs to the polysaccharide lyase 1 family.</text>
</comment>
<feature type="domain" description="Pectate lyase" evidence="3">
    <location>
        <begin position="160"/>
        <end position="357"/>
    </location>
</feature>
<gene>
    <name evidence="4" type="ORF">ZIOFF_021644</name>
</gene>
<dbReference type="InterPro" id="IPR007524">
    <property type="entry name" value="Pec_lyase_N"/>
</dbReference>
<dbReference type="Proteomes" id="UP000734854">
    <property type="component" value="Unassembled WGS sequence"/>
</dbReference>
<feature type="chain" id="PRO_5035317903" description="Pectate lyase domain-containing protein" evidence="2">
    <location>
        <begin position="20"/>
        <end position="434"/>
    </location>
</feature>
<evidence type="ECO:0000256" key="2">
    <source>
        <dbReference type="SAM" id="SignalP"/>
    </source>
</evidence>
<evidence type="ECO:0000313" key="4">
    <source>
        <dbReference type="EMBL" id="KAG6518240.1"/>
    </source>
</evidence>
<dbReference type="Pfam" id="PF04431">
    <property type="entry name" value="Pec_lyase_N"/>
    <property type="match status" value="1"/>
</dbReference>
<dbReference type="OrthoDB" id="1637350at2759"/>
<dbReference type="SMART" id="SM00656">
    <property type="entry name" value="Amb_all"/>
    <property type="match status" value="1"/>
</dbReference>
<comment type="caution">
    <text evidence="4">The sequence shown here is derived from an EMBL/GenBank/DDBJ whole genome shotgun (WGS) entry which is preliminary data.</text>
</comment>
<accession>A0A8J5LH37</accession>
<dbReference type="PANTHER" id="PTHR31683">
    <property type="entry name" value="PECTATE LYASE 18-RELATED"/>
    <property type="match status" value="1"/>
</dbReference>
<dbReference type="EMBL" id="JACMSC010000006">
    <property type="protein sequence ID" value="KAG6518240.1"/>
    <property type="molecule type" value="Genomic_DNA"/>
</dbReference>
<organism evidence="4 5">
    <name type="scientific">Zingiber officinale</name>
    <name type="common">Ginger</name>
    <name type="synonym">Amomum zingiber</name>
    <dbReference type="NCBI Taxonomy" id="94328"/>
    <lineage>
        <taxon>Eukaryota</taxon>
        <taxon>Viridiplantae</taxon>
        <taxon>Streptophyta</taxon>
        <taxon>Embryophyta</taxon>
        <taxon>Tracheophyta</taxon>
        <taxon>Spermatophyta</taxon>
        <taxon>Magnoliopsida</taxon>
        <taxon>Liliopsida</taxon>
        <taxon>Zingiberales</taxon>
        <taxon>Zingiberaceae</taxon>
        <taxon>Zingiber</taxon>
    </lineage>
</organism>